<comment type="cofactor">
    <cofactor evidence="1">
        <name>a divalent metal cation</name>
        <dbReference type="ChEBI" id="CHEBI:60240"/>
    </cofactor>
</comment>
<dbReference type="AlphaFoldDB" id="Q10HQ0"/>
<name>Q10HQ0_ORYSJ</name>
<comment type="subcellular location">
    <subcellularLocation>
        <location evidence="2">Nucleus</location>
    </subcellularLocation>
</comment>
<dbReference type="Pfam" id="PF13359">
    <property type="entry name" value="DDE_Tnp_4"/>
    <property type="match status" value="1"/>
</dbReference>
<dbReference type="EMBL" id="AC128645">
    <property type="protein sequence ID" value="AAP05804.1"/>
    <property type="molecule type" value="Genomic_DNA"/>
</dbReference>
<organism evidence="10 11">
    <name type="scientific">Oryza sativa subsp. japonica</name>
    <name type="common">Rice</name>
    <dbReference type="NCBI Taxonomy" id="39947"/>
    <lineage>
        <taxon>Eukaryota</taxon>
        <taxon>Viridiplantae</taxon>
        <taxon>Streptophyta</taxon>
        <taxon>Embryophyta</taxon>
        <taxon>Tracheophyta</taxon>
        <taxon>Spermatophyta</taxon>
        <taxon>Magnoliopsida</taxon>
        <taxon>Liliopsida</taxon>
        <taxon>Poales</taxon>
        <taxon>Poaceae</taxon>
        <taxon>BOP clade</taxon>
        <taxon>Oryzoideae</taxon>
        <taxon>Oryzeae</taxon>
        <taxon>Oryzinae</taxon>
        <taxon>Oryza</taxon>
        <taxon>Oryza sativa</taxon>
    </lineage>
</organism>
<keyword evidence="6" id="KW-0378">Hydrolase</keyword>
<reference evidence="11" key="2">
    <citation type="journal article" date="2008" name="Nucleic Acids Res.">
        <title>The rice annotation project database (RAP-DB): 2008 update.</title>
        <authorList>
            <consortium name="The rice annotation project (RAP)"/>
        </authorList>
    </citation>
    <scope>GENOME REANNOTATION</scope>
    <source>
        <strain evidence="11">cv. Nipponbare</strain>
    </source>
</reference>
<dbReference type="PANTHER" id="PTHR22930:SF280">
    <property type="entry name" value="OS11G0202600 PROTEIN"/>
    <property type="match status" value="1"/>
</dbReference>
<gene>
    <name evidence="10" type="ORF">OSJNBb0016P23.16</name>
</gene>
<keyword evidence="7" id="KW-0539">Nucleus</keyword>
<evidence type="ECO:0000256" key="5">
    <source>
        <dbReference type="ARBA" id="ARBA00022723"/>
    </source>
</evidence>
<dbReference type="GO" id="GO:0016787">
    <property type="term" value="F:hydrolase activity"/>
    <property type="evidence" value="ECO:0007669"/>
    <property type="project" value="UniProtKB-KW"/>
</dbReference>
<accession>Q10HQ0</accession>
<dbReference type="GO" id="GO:0004518">
    <property type="term" value="F:nuclease activity"/>
    <property type="evidence" value="ECO:0007669"/>
    <property type="project" value="UniProtKB-KW"/>
</dbReference>
<proteinExistence type="inferred from homology"/>
<comment type="similarity">
    <text evidence="3">Belongs to the HARBI1 family.</text>
</comment>
<dbReference type="Pfam" id="PF26138">
    <property type="entry name" value="DUF8040"/>
    <property type="match status" value="1"/>
</dbReference>
<keyword evidence="4" id="KW-0540">Nuclease</keyword>
<feature type="domain" description="DDE Tnp4" evidence="8">
    <location>
        <begin position="173"/>
        <end position="338"/>
    </location>
</feature>
<evidence type="ECO:0000256" key="4">
    <source>
        <dbReference type="ARBA" id="ARBA00022722"/>
    </source>
</evidence>
<evidence type="ECO:0000313" key="11">
    <source>
        <dbReference type="Proteomes" id="UP000000763"/>
    </source>
</evidence>
<feature type="domain" description="DUF8040" evidence="9">
    <location>
        <begin position="45"/>
        <end position="135"/>
    </location>
</feature>
<keyword evidence="5" id="KW-0479">Metal-binding</keyword>
<evidence type="ECO:0000256" key="6">
    <source>
        <dbReference type="ARBA" id="ARBA00022801"/>
    </source>
</evidence>
<dbReference type="GO" id="GO:0005634">
    <property type="term" value="C:nucleus"/>
    <property type="evidence" value="ECO:0007669"/>
    <property type="project" value="UniProtKB-SubCell"/>
</dbReference>
<protein>
    <submittedName>
        <fullName evidence="10">Uncharacterized protein</fullName>
    </submittedName>
</protein>
<dbReference type="GO" id="GO:0046872">
    <property type="term" value="F:metal ion binding"/>
    <property type="evidence" value="ECO:0007669"/>
    <property type="project" value="UniProtKB-KW"/>
</dbReference>
<sequence>MSYGAGGSSWNGGGHTSSKEEDAIIEYVAATLDFNERAPRRIPVQTGISWMMDTMANRSQCRAMFRLTAEEIHNLHDLLVTSFGLVGTAGVCSMEKLGIFLYTMGGNRPIRDGNNRWVRSNSTVSVHFHHVLQAMNDLAGKILKPVDPNFLDYNPQILQENPFKPFYQSVGAVDGTHIPVLPNAASAMQHRNRHHITTRNVLVICDHDGRIIFCDAGWPGSVHDQRILNEAVQAYPYDFPRVPLGRYLLVDSGFPTRMGFLAPYPHVRYHRDQLAVEGAPPPVGREETFNHRHSTLRGIVERQFVIAKKMWKILKEIPYYRDEDIPARIIHAAFALHNFRLDSKDPTYRFTNALYNGNPVPLLNDSFDHMYYATNSEAAMSMLRDCIADDAYNNYH</sequence>
<dbReference type="InterPro" id="IPR045249">
    <property type="entry name" value="HARBI1-like"/>
</dbReference>
<dbReference type="Proteomes" id="UP000000763">
    <property type="component" value="Chromosome 3"/>
</dbReference>
<evidence type="ECO:0000259" key="9">
    <source>
        <dbReference type="Pfam" id="PF26138"/>
    </source>
</evidence>
<evidence type="ECO:0000256" key="3">
    <source>
        <dbReference type="ARBA" id="ARBA00006958"/>
    </source>
</evidence>
<dbReference type="PANTHER" id="PTHR22930">
    <property type="match status" value="1"/>
</dbReference>
<evidence type="ECO:0000256" key="7">
    <source>
        <dbReference type="ARBA" id="ARBA00023242"/>
    </source>
</evidence>
<dbReference type="InterPro" id="IPR027806">
    <property type="entry name" value="HARBI1_dom"/>
</dbReference>
<evidence type="ECO:0000256" key="1">
    <source>
        <dbReference type="ARBA" id="ARBA00001968"/>
    </source>
</evidence>
<reference evidence="11" key="1">
    <citation type="journal article" date="2005" name="Nature">
        <title>The map-based sequence of the rice genome.</title>
        <authorList>
            <consortium name="International rice genome sequencing project (IRGSP)"/>
            <person name="Matsumoto T."/>
            <person name="Wu J."/>
            <person name="Kanamori H."/>
            <person name="Katayose Y."/>
            <person name="Fujisawa M."/>
            <person name="Namiki N."/>
            <person name="Mizuno H."/>
            <person name="Yamamoto K."/>
            <person name="Antonio B.A."/>
            <person name="Baba T."/>
            <person name="Sakata K."/>
            <person name="Nagamura Y."/>
            <person name="Aoki H."/>
            <person name="Arikawa K."/>
            <person name="Arita K."/>
            <person name="Bito T."/>
            <person name="Chiden Y."/>
            <person name="Fujitsuka N."/>
            <person name="Fukunaka R."/>
            <person name="Hamada M."/>
            <person name="Harada C."/>
            <person name="Hayashi A."/>
            <person name="Hijishita S."/>
            <person name="Honda M."/>
            <person name="Hosokawa S."/>
            <person name="Ichikawa Y."/>
            <person name="Idonuma A."/>
            <person name="Iijima M."/>
            <person name="Ikeda M."/>
            <person name="Ikeno M."/>
            <person name="Ito K."/>
            <person name="Ito S."/>
            <person name="Ito T."/>
            <person name="Ito Y."/>
            <person name="Ito Y."/>
            <person name="Iwabuchi A."/>
            <person name="Kamiya K."/>
            <person name="Karasawa W."/>
            <person name="Kurita K."/>
            <person name="Katagiri S."/>
            <person name="Kikuta A."/>
            <person name="Kobayashi H."/>
            <person name="Kobayashi N."/>
            <person name="Machita K."/>
            <person name="Maehara T."/>
            <person name="Masukawa M."/>
            <person name="Mizubayashi T."/>
            <person name="Mukai Y."/>
            <person name="Nagasaki H."/>
            <person name="Nagata Y."/>
            <person name="Naito S."/>
            <person name="Nakashima M."/>
            <person name="Nakama Y."/>
            <person name="Nakamichi Y."/>
            <person name="Nakamura M."/>
            <person name="Meguro A."/>
            <person name="Negishi M."/>
            <person name="Ohta I."/>
            <person name="Ohta T."/>
            <person name="Okamoto M."/>
            <person name="Ono N."/>
            <person name="Saji S."/>
            <person name="Sakaguchi M."/>
            <person name="Sakai K."/>
            <person name="Shibata M."/>
            <person name="Shimokawa T."/>
            <person name="Song J."/>
            <person name="Takazaki Y."/>
            <person name="Terasawa K."/>
            <person name="Tsugane M."/>
            <person name="Tsuji K."/>
            <person name="Ueda S."/>
            <person name="Waki K."/>
            <person name="Yamagata H."/>
            <person name="Yamamoto M."/>
            <person name="Yamamoto S."/>
            <person name="Yamane H."/>
            <person name="Yoshiki S."/>
            <person name="Yoshihara R."/>
            <person name="Yukawa K."/>
            <person name="Zhong H."/>
            <person name="Yano M."/>
            <person name="Yuan Q."/>
            <person name="Ouyang S."/>
            <person name="Liu J."/>
            <person name="Jones K.M."/>
            <person name="Gansberger K."/>
            <person name="Moffat K."/>
            <person name="Hill J."/>
            <person name="Bera J."/>
            <person name="Fadrosh D."/>
            <person name="Jin S."/>
            <person name="Johri S."/>
            <person name="Kim M."/>
            <person name="Overton L."/>
            <person name="Reardon M."/>
            <person name="Tsitrin T."/>
            <person name="Vuong H."/>
            <person name="Weaver B."/>
            <person name="Ciecko A."/>
            <person name="Tallon L."/>
            <person name="Jackson J."/>
            <person name="Pai G."/>
            <person name="Aken S.V."/>
            <person name="Utterback T."/>
            <person name="Reidmuller S."/>
            <person name="Feldblyum T."/>
            <person name="Hsiao J."/>
            <person name="Zismann V."/>
            <person name="Iobst S."/>
            <person name="de Vazeille A.R."/>
            <person name="Buell C.R."/>
            <person name="Ying K."/>
            <person name="Li Y."/>
            <person name="Lu T."/>
            <person name="Huang Y."/>
            <person name="Zhao Q."/>
            <person name="Feng Q."/>
            <person name="Zhang L."/>
            <person name="Zhu J."/>
            <person name="Weng Q."/>
            <person name="Mu J."/>
            <person name="Lu Y."/>
            <person name="Fan D."/>
            <person name="Liu Y."/>
            <person name="Guan J."/>
            <person name="Zhang Y."/>
            <person name="Yu S."/>
            <person name="Liu X."/>
            <person name="Zhang Y."/>
            <person name="Hong G."/>
            <person name="Han B."/>
            <person name="Choisne N."/>
            <person name="Demange N."/>
            <person name="Orjeda G."/>
            <person name="Samain S."/>
            <person name="Cattolico L."/>
            <person name="Pelletier E."/>
            <person name="Couloux A."/>
            <person name="Segurens B."/>
            <person name="Wincker P."/>
            <person name="D'Hont A."/>
            <person name="Scarpelli C."/>
            <person name="Weissenbach J."/>
            <person name="Salanoubat M."/>
            <person name="Quetier F."/>
            <person name="Yu Y."/>
            <person name="Kim H.R."/>
            <person name="Rambo T."/>
            <person name="Currie J."/>
            <person name="Collura K."/>
            <person name="Luo M."/>
            <person name="Yang T."/>
            <person name="Ammiraju J.S.S."/>
            <person name="Engler F."/>
            <person name="Soderlund C."/>
            <person name="Wing R.A."/>
            <person name="Palmer L.E."/>
            <person name="de la Bastide M."/>
            <person name="Spiegel L."/>
            <person name="Nascimento L."/>
            <person name="Zutavern T."/>
            <person name="O'Shaughnessy A."/>
            <person name="Dike S."/>
            <person name="Dedhia N."/>
            <person name="Preston R."/>
            <person name="Balija V."/>
            <person name="McCombie W.R."/>
            <person name="Chow T."/>
            <person name="Chen H."/>
            <person name="Chung M."/>
            <person name="Chen C."/>
            <person name="Shaw J."/>
            <person name="Wu H."/>
            <person name="Hsiao K."/>
            <person name="Chao Y."/>
            <person name="Chu M."/>
            <person name="Cheng C."/>
            <person name="Hour A."/>
            <person name="Lee P."/>
            <person name="Lin S."/>
            <person name="Lin Y."/>
            <person name="Liou J."/>
            <person name="Liu S."/>
            <person name="Hsing Y."/>
            <person name="Raghuvanshi S."/>
            <person name="Mohanty A."/>
            <person name="Bharti A.K."/>
            <person name="Gaur A."/>
            <person name="Gupta V."/>
            <person name="Kumar D."/>
            <person name="Ravi V."/>
            <person name="Vij S."/>
            <person name="Kapur A."/>
            <person name="Khurana P."/>
            <person name="Khurana P."/>
            <person name="Khurana J.P."/>
            <person name="Tyagi A.K."/>
            <person name="Gaikwad K."/>
            <person name="Singh A."/>
            <person name="Dalal V."/>
            <person name="Srivastava S."/>
            <person name="Dixit A."/>
            <person name="Pal A.K."/>
            <person name="Ghazi I.A."/>
            <person name="Yadav M."/>
            <person name="Pandit A."/>
            <person name="Bhargava A."/>
            <person name="Sureshbabu K."/>
            <person name="Batra K."/>
            <person name="Sharma T.R."/>
            <person name="Mohapatra T."/>
            <person name="Singh N.K."/>
            <person name="Messing J."/>
            <person name="Nelson A.B."/>
            <person name="Fuks G."/>
            <person name="Kavchok S."/>
            <person name="Keizer G."/>
            <person name="Linton E."/>
            <person name="Llaca V."/>
            <person name="Song R."/>
            <person name="Tanyolac B."/>
            <person name="Young S."/>
            <person name="Ho-Il K."/>
            <person name="Hahn J.H."/>
            <person name="Sangsakoo G."/>
            <person name="Vanavichit A."/>
            <person name="de Mattos Luiz.A.T."/>
            <person name="Zimmer P.D."/>
            <person name="Malone G."/>
            <person name="Dellagostin O."/>
            <person name="de Oliveira A.C."/>
            <person name="Bevan M."/>
            <person name="Bancroft I."/>
            <person name="Minx P."/>
            <person name="Cordum H."/>
            <person name="Wilson R."/>
            <person name="Cheng Z."/>
            <person name="Jin W."/>
            <person name="Jiang J."/>
            <person name="Leong S.A."/>
            <person name="Iwama H."/>
            <person name="Gojobori T."/>
            <person name="Itoh T."/>
            <person name="Niimura Y."/>
            <person name="Fujii Y."/>
            <person name="Habara T."/>
            <person name="Sakai H."/>
            <person name="Sato Y."/>
            <person name="Wilson G."/>
            <person name="Kumar K."/>
            <person name="McCouch S."/>
            <person name="Juretic N."/>
            <person name="Hoen D."/>
            <person name="Wright S."/>
            <person name="Bruskiewich R."/>
            <person name="Bureau T."/>
            <person name="Miyao A."/>
            <person name="Hirochika H."/>
            <person name="Nishikawa T."/>
            <person name="Kadowaki K."/>
            <person name="Sugiura M."/>
            <person name="Burr B."/>
            <person name="Sasaki T."/>
        </authorList>
    </citation>
    <scope>NUCLEOTIDE SEQUENCE [LARGE SCALE GENOMIC DNA]</scope>
    <source>
        <strain evidence="11">cv. Nipponbare</strain>
    </source>
</reference>
<evidence type="ECO:0000313" key="10">
    <source>
        <dbReference type="EMBL" id="AAP05804.1"/>
    </source>
</evidence>
<evidence type="ECO:0000259" key="8">
    <source>
        <dbReference type="Pfam" id="PF13359"/>
    </source>
</evidence>
<dbReference type="InterPro" id="IPR058353">
    <property type="entry name" value="DUF8040"/>
</dbReference>
<evidence type="ECO:0000256" key="2">
    <source>
        <dbReference type="ARBA" id="ARBA00004123"/>
    </source>
</evidence>